<evidence type="ECO:0000313" key="1">
    <source>
        <dbReference type="EMBL" id="KAK7068315.1"/>
    </source>
</evidence>
<accession>A0AAN8WXU9</accession>
<feature type="non-terminal residue" evidence="1">
    <location>
        <position position="1"/>
    </location>
</feature>
<dbReference type="EMBL" id="JAXCGZ010017310">
    <property type="protein sequence ID" value="KAK7068315.1"/>
    <property type="molecule type" value="Genomic_DNA"/>
</dbReference>
<reference evidence="1 2" key="1">
    <citation type="submission" date="2023-11" db="EMBL/GenBank/DDBJ databases">
        <title>Halocaridina rubra genome assembly.</title>
        <authorList>
            <person name="Smith C."/>
        </authorList>
    </citation>
    <scope>NUCLEOTIDE SEQUENCE [LARGE SCALE GENOMIC DNA]</scope>
    <source>
        <strain evidence="1">EP-1</strain>
        <tissue evidence="1">Whole</tissue>
    </source>
</reference>
<organism evidence="1 2">
    <name type="scientific">Halocaridina rubra</name>
    <name type="common">Hawaiian red shrimp</name>
    <dbReference type="NCBI Taxonomy" id="373956"/>
    <lineage>
        <taxon>Eukaryota</taxon>
        <taxon>Metazoa</taxon>
        <taxon>Ecdysozoa</taxon>
        <taxon>Arthropoda</taxon>
        <taxon>Crustacea</taxon>
        <taxon>Multicrustacea</taxon>
        <taxon>Malacostraca</taxon>
        <taxon>Eumalacostraca</taxon>
        <taxon>Eucarida</taxon>
        <taxon>Decapoda</taxon>
        <taxon>Pleocyemata</taxon>
        <taxon>Caridea</taxon>
        <taxon>Atyoidea</taxon>
        <taxon>Atyidae</taxon>
        <taxon>Halocaridina</taxon>
    </lineage>
</organism>
<proteinExistence type="predicted"/>
<protein>
    <submittedName>
        <fullName evidence="1">Uncharacterized protein</fullName>
    </submittedName>
</protein>
<evidence type="ECO:0000313" key="2">
    <source>
        <dbReference type="Proteomes" id="UP001381693"/>
    </source>
</evidence>
<comment type="caution">
    <text evidence="1">The sequence shown here is derived from an EMBL/GenBank/DDBJ whole genome shotgun (WGS) entry which is preliminary data.</text>
</comment>
<name>A0AAN8WXU9_HALRR</name>
<dbReference type="AlphaFoldDB" id="A0AAN8WXU9"/>
<keyword evidence="2" id="KW-1185">Reference proteome</keyword>
<dbReference type="Proteomes" id="UP001381693">
    <property type="component" value="Unassembled WGS sequence"/>
</dbReference>
<gene>
    <name evidence="1" type="ORF">SK128_001854</name>
</gene>
<sequence length="56" mass="6280">LIRLLRSEGEDICWSRCSRSLVHIDLRCTKVTSVGVSILSQAISHKAKIDHDNFGD</sequence>